<sequence length="93" mass="10140">MMSDSNDPVGPDETGGEPTDRVEGSYTEVDGEEPRERTVEGDYARTDGVSVDESSEGDYASTERNPDTHDPSEPHGDYVRTEPPKPHPGPHKV</sequence>
<gene>
    <name evidence="2" type="ORF">EV187_0554</name>
</gene>
<organism evidence="2 3">
    <name type="scientific">Agromyces ramosus</name>
    <dbReference type="NCBI Taxonomy" id="33879"/>
    <lineage>
        <taxon>Bacteria</taxon>
        <taxon>Bacillati</taxon>
        <taxon>Actinomycetota</taxon>
        <taxon>Actinomycetes</taxon>
        <taxon>Micrococcales</taxon>
        <taxon>Microbacteriaceae</taxon>
        <taxon>Agromyces</taxon>
    </lineage>
</organism>
<dbReference type="EMBL" id="SGWY01000001">
    <property type="protein sequence ID" value="RZS68127.1"/>
    <property type="molecule type" value="Genomic_DNA"/>
</dbReference>
<dbReference type="Proteomes" id="UP000293289">
    <property type="component" value="Unassembled WGS sequence"/>
</dbReference>
<dbReference type="AlphaFoldDB" id="A0A4Q7MJU0"/>
<keyword evidence="3" id="KW-1185">Reference proteome</keyword>
<accession>A0A4Q7MJU0</accession>
<protein>
    <submittedName>
        <fullName evidence="2">Uncharacterized protein</fullName>
    </submittedName>
</protein>
<feature type="region of interest" description="Disordered" evidence="1">
    <location>
        <begin position="1"/>
        <end position="93"/>
    </location>
</feature>
<evidence type="ECO:0000313" key="3">
    <source>
        <dbReference type="Proteomes" id="UP000293289"/>
    </source>
</evidence>
<feature type="compositionally biased region" description="Basic and acidic residues" evidence="1">
    <location>
        <begin position="32"/>
        <end position="45"/>
    </location>
</feature>
<comment type="caution">
    <text evidence="2">The sequence shown here is derived from an EMBL/GenBank/DDBJ whole genome shotgun (WGS) entry which is preliminary data.</text>
</comment>
<proteinExistence type="predicted"/>
<name>A0A4Q7MJU0_9MICO</name>
<feature type="compositionally biased region" description="Basic and acidic residues" evidence="1">
    <location>
        <begin position="64"/>
        <end position="85"/>
    </location>
</feature>
<evidence type="ECO:0000313" key="2">
    <source>
        <dbReference type="EMBL" id="RZS68127.1"/>
    </source>
</evidence>
<evidence type="ECO:0000256" key="1">
    <source>
        <dbReference type="SAM" id="MobiDB-lite"/>
    </source>
</evidence>
<reference evidence="2 3" key="1">
    <citation type="submission" date="2019-02" db="EMBL/GenBank/DDBJ databases">
        <title>Genomic Encyclopedia of Type Strains, Phase IV (KMG-IV): sequencing the most valuable type-strain genomes for metagenomic binning, comparative biology and taxonomic classification.</title>
        <authorList>
            <person name="Goeker M."/>
        </authorList>
    </citation>
    <scope>NUCLEOTIDE SEQUENCE [LARGE SCALE GENOMIC DNA]</scope>
    <source>
        <strain evidence="2 3">DSM 43045</strain>
    </source>
</reference>